<accession>A0AAW6RI87</accession>
<comment type="caution">
    <text evidence="1">The sequence shown here is derived from an EMBL/GenBank/DDBJ whole genome shotgun (WGS) entry which is preliminary data.</text>
</comment>
<dbReference type="EMBL" id="JARVII010000001">
    <property type="protein sequence ID" value="MDG9698347.1"/>
    <property type="molecule type" value="Genomic_DNA"/>
</dbReference>
<sequence length="120" mass="13456">MSAPANFPAERIYDYVHAPHKSAVLLDRLWPRGISKAALQGVAWEKDATPSTELRHWFHEDPEGRFDEFCQRFRQELAAPAAQAALERLRALPRPLTLLTAAKDPAHSHIAVLQQALAGR</sequence>
<dbReference type="Proteomes" id="UP001237156">
    <property type="component" value="Unassembled WGS sequence"/>
</dbReference>
<evidence type="ECO:0000313" key="1">
    <source>
        <dbReference type="EMBL" id="MDG9698347.1"/>
    </source>
</evidence>
<dbReference type="AlphaFoldDB" id="A0AAW6RI87"/>
<name>A0AAW6RI87_9BURK</name>
<organism evidence="1 2">
    <name type="scientific">Ottowia cancrivicina</name>
    <dbReference type="NCBI Taxonomy" id="3040346"/>
    <lineage>
        <taxon>Bacteria</taxon>
        <taxon>Pseudomonadati</taxon>
        <taxon>Pseudomonadota</taxon>
        <taxon>Betaproteobacteria</taxon>
        <taxon>Burkholderiales</taxon>
        <taxon>Comamonadaceae</taxon>
        <taxon>Ottowia</taxon>
    </lineage>
</organism>
<dbReference type="Pfam" id="PF22752">
    <property type="entry name" value="DUF488-N3i"/>
    <property type="match status" value="1"/>
</dbReference>
<evidence type="ECO:0000313" key="2">
    <source>
        <dbReference type="Proteomes" id="UP001237156"/>
    </source>
</evidence>
<dbReference type="PANTHER" id="PTHR36849">
    <property type="entry name" value="CYTOPLASMIC PROTEIN-RELATED"/>
    <property type="match status" value="1"/>
</dbReference>
<gene>
    <name evidence="1" type="ORF">QB898_01195</name>
</gene>
<dbReference type="PANTHER" id="PTHR36849:SF1">
    <property type="entry name" value="CYTOPLASMIC PROTEIN"/>
    <property type="match status" value="1"/>
</dbReference>
<protein>
    <submittedName>
        <fullName evidence="1">DUF488 family protein</fullName>
    </submittedName>
</protein>
<reference evidence="1 2" key="1">
    <citation type="submission" date="2023-04" db="EMBL/GenBank/DDBJ databases">
        <title>Ottowia paracancer sp. nov., isolated from human stomach.</title>
        <authorList>
            <person name="Song Y."/>
        </authorList>
    </citation>
    <scope>NUCLEOTIDE SEQUENCE [LARGE SCALE GENOMIC DNA]</scope>
    <source>
        <strain evidence="1 2">10c7w1</strain>
    </source>
</reference>
<proteinExistence type="predicted"/>
<dbReference type="RefSeq" id="WP_050716089.1">
    <property type="nucleotide sequence ID" value="NZ_JARVII010000001.1"/>
</dbReference>
<keyword evidence="2" id="KW-1185">Reference proteome</keyword>
<dbReference type="InterPro" id="IPR052552">
    <property type="entry name" value="YeaO-like"/>
</dbReference>